<dbReference type="Pfam" id="PF01385">
    <property type="entry name" value="OrfB_IS605"/>
    <property type="match status" value="1"/>
</dbReference>
<organism evidence="11 12">
    <name type="scientific">Leptolyngbya foveolarum</name>
    <dbReference type="NCBI Taxonomy" id="47253"/>
    <lineage>
        <taxon>Bacteria</taxon>
        <taxon>Bacillati</taxon>
        <taxon>Cyanobacteriota</taxon>
        <taxon>Cyanophyceae</taxon>
        <taxon>Leptolyngbyales</taxon>
        <taxon>Leptolyngbyaceae</taxon>
        <taxon>Leptolyngbya group</taxon>
        <taxon>Leptolyngbya</taxon>
    </lineage>
</organism>
<evidence type="ECO:0000256" key="4">
    <source>
        <dbReference type="ARBA" id="ARBA00022723"/>
    </source>
</evidence>
<reference evidence="11 12" key="2">
    <citation type="submission" date="2018-06" db="EMBL/GenBank/DDBJ databases">
        <title>Metagenomic assembly of (sub)arctic Cyanobacteria and their associated microbiome from non-axenic cultures.</title>
        <authorList>
            <person name="Baurain D."/>
        </authorList>
    </citation>
    <scope>NUCLEOTIDE SEQUENCE [LARGE SCALE GENOMIC DNA]</scope>
    <source>
        <strain evidence="11">ULC129bin1</strain>
    </source>
</reference>
<dbReference type="PANTHER" id="PTHR30405:SF25">
    <property type="entry name" value="RNA-GUIDED DNA ENDONUCLEASE INSQ-RELATED"/>
    <property type="match status" value="1"/>
</dbReference>
<dbReference type="InterPro" id="IPR051399">
    <property type="entry name" value="RNA-guided_DNA_endo/Transpos"/>
</dbReference>
<evidence type="ECO:0000256" key="2">
    <source>
        <dbReference type="ARBA" id="ARBA00011044"/>
    </source>
</evidence>
<dbReference type="NCBIfam" id="TIGR01766">
    <property type="entry name" value="IS200/IS605 family accessory protein TnpB-like domain"/>
    <property type="match status" value="1"/>
</dbReference>
<evidence type="ECO:0000313" key="11">
    <source>
        <dbReference type="EMBL" id="PZO17801.1"/>
    </source>
</evidence>
<dbReference type="InterPro" id="IPR021027">
    <property type="entry name" value="Transposase_put_HTH"/>
</dbReference>
<keyword evidence="6" id="KW-0238">DNA-binding</keyword>
<dbReference type="InterPro" id="IPR010095">
    <property type="entry name" value="Cas12f1-like_TNB"/>
</dbReference>
<keyword evidence="3" id="KW-0815">Transposition</keyword>
<evidence type="ECO:0000256" key="1">
    <source>
        <dbReference type="ARBA" id="ARBA00008761"/>
    </source>
</evidence>
<reference evidence="12" key="1">
    <citation type="submission" date="2018-04" db="EMBL/GenBank/DDBJ databases">
        <authorList>
            <person name="Cornet L."/>
        </authorList>
    </citation>
    <scope>NUCLEOTIDE SEQUENCE [LARGE SCALE GENOMIC DNA]</scope>
</reference>
<sequence length="401" mass="45023">MKLRYRYRIYPTGQQAQSLAQLFGCSRVAWNNTLAFCQSSYAQGEKYPGFAALSKRLTAIKQTEGMLWLTDVAAVPLQQSLRDLDVAFRHFFQSATGKRKGAKVRMPRFKKRSNAQSARFTGTAFRVADKLTLAKVGAVKVRWSRELPPAPSSATVIRDAAGRYFVSFVVEVDRSLLPWCEQSCGVDLGITTFATLDDGTKIDAPKPLKRHLKKLARLQRRLARSEKGSNRRRAAVYAVAKVHARIKDIRTDFLHKLSTRLIRENQSISLEDLNVAGMMRNRKLSKAISDLGWRTFRTMVEAKGKMYGRDITIISRWEPTSQTCSVCGHREGRKKLSVREWQCLNCGAQHDRDINAAVNIKVAGGQSETQNGRRRACKSGTPAVLVDASNQPHFGQLSLSF</sequence>
<dbReference type="PANTHER" id="PTHR30405">
    <property type="entry name" value="TRANSPOSASE"/>
    <property type="match status" value="1"/>
</dbReference>
<dbReference type="Pfam" id="PF12323">
    <property type="entry name" value="HTH_OrfB_IS605"/>
    <property type="match status" value="1"/>
</dbReference>
<dbReference type="Proteomes" id="UP000249354">
    <property type="component" value="Unassembled WGS sequence"/>
</dbReference>
<accession>A0A2W4VZU1</accession>
<evidence type="ECO:0000256" key="5">
    <source>
        <dbReference type="ARBA" id="ARBA00022833"/>
    </source>
</evidence>
<feature type="domain" description="Transposase putative helix-turn-helix" evidence="10">
    <location>
        <begin position="1"/>
        <end position="46"/>
    </location>
</feature>
<dbReference type="EMBL" id="QBMC01000063">
    <property type="protein sequence ID" value="PZO17801.1"/>
    <property type="molecule type" value="Genomic_DNA"/>
</dbReference>
<evidence type="ECO:0000259" key="9">
    <source>
        <dbReference type="Pfam" id="PF07282"/>
    </source>
</evidence>
<dbReference type="Pfam" id="PF07282">
    <property type="entry name" value="Cas12f1-like_TNB"/>
    <property type="match status" value="1"/>
</dbReference>
<dbReference type="InterPro" id="IPR001959">
    <property type="entry name" value="Transposase"/>
</dbReference>
<dbReference type="GO" id="GO:0046872">
    <property type="term" value="F:metal ion binding"/>
    <property type="evidence" value="ECO:0007669"/>
    <property type="project" value="UniProtKB-KW"/>
</dbReference>
<feature type="domain" description="Probable transposase IS891/IS1136/IS1341" evidence="8">
    <location>
        <begin position="169"/>
        <end position="281"/>
    </location>
</feature>
<keyword evidence="5" id="KW-0862">Zinc</keyword>
<dbReference type="GO" id="GO:0003677">
    <property type="term" value="F:DNA binding"/>
    <property type="evidence" value="ECO:0007669"/>
    <property type="project" value="UniProtKB-KW"/>
</dbReference>
<comment type="caution">
    <text evidence="11">The sequence shown here is derived from an EMBL/GenBank/DDBJ whole genome shotgun (WGS) entry which is preliminary data.</text>
</comment>
<proteinExistence type="inferred from homology"/>
<evidence type="ECO:0000313" key="12">
    <source>
        <dbReference type="Proteomes" id="UP000249354"/>
    </source>
</evidence>
<dbReference type="GO" id="GO:0006310">
    <property type="term" value="P:DNA recombination"/>
    <property type="evidence" value="ECO:0007669"/>
    <property type="project" value="UniProtKB-KW"/>
</dbReference>
<dbReference type="AlphaFoldDB" id="A0A2W4VZU1"/>
<gene>
    <name evidence="11" type="ORF">DCF25_10645</name>
</gene>
<evidence type="ECO:0000256" key="3">
    <source>
        <dbReference type="ARBA" id="ARBA00022578"/>
    </source>
</evidence>
<evidence type="ECO:0000259" key="10">
    <source>
        <dbReference type="Pfam" id="PF12323"/>
    </source>
</evidence>
<name>A0A2W4VZU1_9CYAN</name>
<evidence type="ECO:0000256" key="7">
    <source>
        <dbReference type="ARBA" id="ARBA00023172"/>
    </source>
</evidence>
<keyword evidence="4" id="KW-0479">Metal-binding</keyword>
<comment type="similarity">
    <text evidence="1">In the C-terminal section; belongs to the transposase 35 family.</text>
</comment>
<evidence type="ECO:0000259" key="8">
    <source>
        <dbReference type="Pfam" id="PF01385"/>
    </source>
</evidence>
<comment type="similarity">
    <text evidence="2">In the N-terminal section; belongs to the transposase 2 family.</text>
</comment>
<protein>
    <submittedName>
        <fullName evidence="11">Transposase</fullName>
    </submittedName>
</protein>
<evidence type="ECO:0000256" key="6">
    <source>
        <dbReference type="ARBA" id="ARBA00023125"/>
    </source>
</evidence>
<dbReference type="GO" id="GO:0032196">
    <property type="term" value="P:transposition"/>
    <property type="evidence" value="ECO:0007669"/>
    <property type="project" value="UniProtKB-KW"/>
</dbReference>
<keyword evidence="7" id="KW-0233">DNA recombination</keyword>
<dbReference type="NCBIfam" id="NF040570">
    <property type="entry name" value="guided_TnpB"/>
    <property type="match status" value="1"/>
</dbReference>
<feature type="domain" description="Cas12f1-like TNB" evidence="9">
    <location>
        <begin position="293"/>
        <end position="360"/>
    </location>
</feature>